<evidence type="ECO:0000256" key="3">
    <source>
        <dbReference type="ARBA" id="ARBA00022449"/>
    </source>
</evidence>
<proteinExistence type="inferred from homology"/>
<reference evidence="11" key="1">
    <citation type="submission" date="2020-11" db="EMBL/GenBank/DDBJ databases">
        <title>Halonatronomonas betainensis gen. nov., sp. nov. a novel haloalkaliphilic representative of the family Halanaerobiacae capable of betaine degradation.</title>
        <authorList>
            <person name="Boltyanskaya Y."/>
            <person name="Kevbrin V."/>
            <person name="Detkova E."/>
            <person name="Grouzdev D.S."/>
            <person name="Koziaeva V."/>
            <person name="Zhilina T."/>
        </authorList>
    </citation>
    <scope>NUCLEOTIDE SEQUENCE</scope>
    <source>
        <strain evidence="11">Z-7014</strain>
    </source>
</reference>
<dbReference type="EMBL" id="JADPIE010000003">
    <property type="protein sequence ID" value="MBF8436859.1"/>
    <property type="molecule type" value="Genomic_DNA"/>
</dbReference>
<feature type="transmembrane region" description="Helical" evidence="9">
    <location>
        <begin position="107"/>
        <end position="135"/>
    </location>
</feature>
<name>A0A931F9T9_9FIRM</name>
<dbReference type="Pfam" id="PF03553">
    <property type="entry name" value="Na_H_antiporter"/>
    <property type="match status" value="1"/>
</dbReference>
<evidence type="ECO:0000313" key="12">
    <source>
        <dbReference type="Proteomes" id="UP000621436"/>
    </source>
</evidence>
<dbReference type="Proteomes" id="UP000621436">
    <property type="component" value="Unassembled WGS sequence"/>
</dbReference>
<evidence type="ECO:0000256" key="4">
    <source>
        <dbReference type="ARBA" id="ARBA00022475"/>
    </source>
</evidence>
<feature type="transmembrane region" description="Helical" evidence="9">
    <location>
        <begin position="399"/>
        <end position="420"/>
    </location>
</feature>
<dbReference type="GO" id="GO:0015297">
    <property type="term" value="F:antiporter activity"/>
    <property type="evidence" value="ECO:0007669"/>
    <property type="project" value="UniProtKB-KW"/>
</dbReference>
<feature type="transmembrane region" description="Helical" evidence="9">
    <location>
        <begin position="229"/>
        <end position="249"/>
    </location>
</feature>
<feature type="transmembrane region" description="Helical" evidence="9">
    <location>
        <begin position="70"/>
        <end position="95"/>
    </location>
</feature>
<organism evidence="11 12">
    <name type="scientific">Halonatronomonas betaini</name>
    <dbReference type="NCBI Taxonomy" id="2778430"/>
    <lineage>
        <taxon>Bacteria</taxon>
        <taxon>Bacillati</taxon>
        <taxon>Bacillota</taxon>
        <taxon>Clostridia</taxon>
        <taxon>Halanaerobiales</taxon>
        <taxon>Halarsenatibacteraceae</taxon>
        <taxon>Halonatronomonas</taxon>
    </lineage>
</organism>
<dbReference type="PRINTS" id="PR00173">
    <property type="entry name" value="EDTRNSPORT"/>
</dbReference>
<feature type="transmembrane region" description="Helical" evidence="9">
    <location>
        <begin position="308"/>
        <end position="328"/>
    </location>
</feature>
<dbReference type="PANTHER" id="PTHR33451:SF3">
    <property type="entry name" value="MALATE-2H(+)_NA(+)-LACTATE ANTIPORTER"/>
    <property type="match status" value="1"/>
</dbReference>
<feature type="domain" description="Na+/H+ antiporter NhaC-like C-terminal" evidence="10">
    <location>
        <begin position="155"/>
        <end position="445"/>
    </location>
</feature>
<feature type="transmembrane region" description="Helical" evidence="9">
    <location>
        <begin position="254"/>
        <end position="272"/>
    </location>
</feature>
<dbReference type="PANTHER" id="PTHR33451">
    <property type="entry name" value="MALATE-2H(+)/NA(+)-LACTATE ANTIPORTER"/>
    <property type="match status" value="1"/>
</dbReference>
<evidence type="ECO:0000256" key="5">
    <source>
        <dbReference type="ARBA" id="ARBA00022692"/>
    </source>
</evidence>
<dbReference type="RefSeq" id="WP_270453777.1">
    <property type="nucleotide sequence ID" value="NZ_JADPIE010000003.1"/>
</dbReference>
<evidence type="ECO:0000256" key="9">
    <source>
        <dbReference type="SAM" id="Phobius"/>
    </source>
</evidence>
<evidence type="ECO:0000259" key="10">
    <source>
        <dbReference type="Pfam" id="PF03553"/>
    </source>
</evidence>
<keyword evidence="7 9" id="KW-0472">Membrane</keyword>
<feature type="transmembrane region" description="Helical" evidence="9">
    <location>
        <begin position="32"/>
        <end position="50"/>
    </location>
</feature>
<evidence type="ECO:0000313" key="11">
    <source>
        <dbReference type="EMBL" id="MBF8436859.1"/>
    </source>
</evidence>
<feature type="transmembrane region" description="Helical" evidence="9">
    <location>
        <begin position="348"/>
        <end position="378"/>
    </location>
</feature>
<protein>
    <recommendedName>
        <fullName evidence="10">Na+/H+ antiporter NhaC-like C-terminal domain-containing protein</fullName>
    </recommendedName>
</protein>
<dbReference type="GO" id="GO:0005886">
    <property type="term" value="C:plasma membrane"/>
    <property type="evidence" value="ECO:0007669"/>
    <property type="project" value="UniProtKB-SubCell"/>
</dbReference>
<comment type="similarity">
    <text evidence="8">Belongs to the NhaC Na(+)/H(+) (TC 2.A.35) antiporter family.</text>
</comment>
<keyword evidence="5 9" id="KW-0812">Transmembrane</keyword>
<keyword evidence="4" id="KW-1003">Cell membrane</keyword>
<accession>A0A931F9T9</accession>
<sequence>MELSFKQAIIPVITMAFLIIMSVLVWDVPIQIALFFEIIIIVCLSFIWGYRWKKIEKMMFSSFRSIGNVIIILFLIGMMIGLWIAIGTVPTMIYYGLETINPEYFLVLSFISTSLVSMAIGTAVGTASTIGLALISIAETLGMSLPLAAGAIISGAYVGDRMSPVSSIANITAHSAEADILEMVKSMMKTTILPYIIAAIVYLIIGLNLGGLGENAGGFLELTAALDSYFMISFWMLLPPILIISMAFLKVPTIINLAINIIFSLILGIAITDRNWSGLLNIMFQGFDESSGITFIDNILARGGLTSMLELISLIIFAVILGGLLEQLGVLDSILKPIVHHITGKIKLAVVTVFSSILSAILGCNQFLAVFLPARMLIPHYDRIKVKRKELARALGDSGLVFSPLIPWNVNALMMTAVLGVDTFYYAPYAFFILIMPLSNILITVIKHKKELID</sequence>
<keyword evidence="2" id="KW-0813">Transport</keyword>
<dbReference type="AlphaFoldDB" id="A0A931F9T9"/>
<keyword evidence="6 9" id="KW-1133">Transmembrane helix</keyword>
<evidence type="ECO:0000256" key="7">
    <source>
        <dbReference type="ARBA" id="ARBA00023136"/>
    </source>
</evidence>
<feature type="transmembrane region" description="Helical" evidence="9">
    <location>
        <begin position="7"/>
        <end position="26"/>
    </location>
</feature>
<comment type="caution">
    <text evidence="11">The sequence shown here is derived from an EMBL/GenBank/DDBJ whole genome shotgun (WGS) entry which is preliminary data.</text>
</comment>
<feature type="transmembrane region" description="Helical" evidence="9">
    <location>
        <begin position="426"/>
        <end position="446"/>
    </location>
</feature>
<feature type="transmembrane region" description="Helical" evidence="9">
    <location>
        <begin position="192"/>
        <end position="209"/>
    </location>
</feature>
<dbReference type="InterPro" id="IPR018461">
    <property type="entry name" value="Na/H_Antiport_NhaC-like_C"/>
</dbReference>
<evidence type="ECO:0000256" key="1">
    <source>
        <dbReference type="ARBA" id="ARBA00004651"/>
    </source>
</evidence>
<evidence type="ECO:0000256" key="2">
    <source>
        <dbReference type="ARBA" id="ARBA00022448"/>
    </source>
</evidence>
<keyword evidence="12" id="KW-1185">Reference proteome</keyword>
<comment type="subcellular location">
    <subcellularLocation>
        <location evidence="1">Cell membrane</location>
        <topology evidence="1">Multi-pass membrane protein</topology>
    </subcellularLocation>
</comment>
<evidence type="ECO:0000256" key="6">
    <source>
        <dbReference type="ARBA" id="ARBA00022989"/>
    </source>
</evidence>
<dbReference type="InterPro" id="IPR052180">
    <property type="entry name" value="NhaC_Na-H+_Antiporter"/>
</dbReference>
<evidence type="ECO:0000256" key="8">
    <source>
        <dbReference type="ARBA" id="ARBA00038435"/>
    </source>
</evidence>
<keyword evidence="3" id="KW-0050">Antiport</keyword>
<gene>
    <name evidence="11" type="ORF">I0Q91_07215</name>
</gene>